<evidence type="ECO:0000256" key="5">
    <source>
        <dbReference type="ARBA" id="ARBA00022741"/>
    </source>
</evidence>
<comment type="subcellular location">
    <subcellularLocation>
        <location evidence="10">Cytoplasm</location>
    </subcellularLocation>
</comment>
<evidence type="ECO:0000259" key="11">
    <source>
        <dbReference type="PROSITE" id="PS50011"/>
    </source>
</evidence>
<dbReference type="SMART" id="SM00220">
    <property type="entry name" value="S_TKc"/>
    <property type="match status" value="1"/>
</dbReference>
<dbReference type="FunFam" id="1.10.510.10:FF:000283">
    <property type="entry name" value="Mitogen-activated protein kinase"/>
    <property type="match status" value="1"/>
</dbReference>
<evidence type="ECO:0000256" key="3">
    <source>
        <dbReference type="ARBA" id="ARBA00022553"/>
    </source>
</evidence>
<keyword evidence="6 10" id="KW-0418">Kinase</keyword>
<comment type="catalytic activity">
    <reaction evidence="9">
        <text>L-seryl-[protein] + ATP = O-phospho-L-seryl-[protein] + ADP + H(+)</text>
        <dbReference type="Rhea" id="RHEA:17989"/>
        <dbReference type="Rhea" id="RHEA-COMP:9863"/>
        <dbReference type="Rhea" id="RHEA-COMP:11604"/>
        <dbReference type="ChEBI" id="CHEBI:15378"/>
        <dbReference type="ChEBI" id="CHEBI:29999"/>
        <dbReference type="ChEBI" id="CHEBI:30616"/>
        <dbReference type="ChEBI" id="CHEBI:83421"/>
        <dbReference type="ChEBI" id="CHEBI:456216"/>
        <dbReference type="EC" id="2.7.11.24"/>
    </reaction>
</comment>
<keyword evidence="5 10" id="KW-0547">Nucleotide-binding</keyword>
<dbReference type="GO" id="GO:0005524">
    <property type="term" value="F:ATP binding"/>
    <property type="evidence" value="ECO:0007669"/>
    <property type="project" value="UniProtKB-UniRule"/>
</dbReference>
<evidence type="ECO:0000256" key="4">
    <source>
        <dbReference type="ARBA" id="ARBA00022679"/>
    </source>
</evidence>
<evidence type="ECO:0000256" key="9">
    <source>
        <dbReference type="ARBA" id="ARBA00048312"/>
    </source>
</evidence>
<dbReference type="PROSITE" id="PS50011">
    <property type="entry name" value="PROTEIN_KINASE_DOM"/>
    <property type="match status" value="1"/>
</dbReference>
<dbReference type="InterPro" id="IPR008351">
    <property type="entry name" value="MAPK_JNK"/>
</dbReference>
<reference evidence="12" key="1">
    <citation type="submission" date="2020-05" db="UniProtKB">
        <authorList>
            <consortium name="EnsemblMetazoa"/>
        </authorList>
    </citation>
    <scope>IDENTIFICATION</scope>
    <source>
        <strain evidence="12">USDA</strain>
    </source>
</reference>
<dbReference type="InterPro" id="IPR008271">
    <property type="entry name" value="Ser/Thr_kinase_AS"/>
</dbReference>
<evidence type="ECO:0000313" key="12">
    <source>
        <dbReference type="EnsemblMetazoa" id="SCAU009402-PA"/>
    </source>
</evidence>
<keyword evidence="2 10" id="KW-0723">Serine/threonine-protein kinase</keyword>
<evidence type="ECO:0000256" key="6">
    <source>
        <dbReference type="ARBA" id="ARBA00022777"/>
    </source>
</evidence>
<dbReference type="OrthoDB" id="192887at2759"/>
<name>A0A1I8PME9_STOCA</name>
<proteinExistence type="inferred from homology"/>
<keyword evidence="13" id="KW-1185">Reference proteome</keyword>
<dbReference type="KEGG" id="scac:106094001"/>
<evidence type="ECO:0000256" key="7">
    <source>
        <dbReference type="ARBA" id="ARBA00022840"/>
    </source>
</evidence>
<evidence type="ECO:0000256" key="1">
    <source>
        <dbReference type="ARBA" id="ARBA00008832"/>
    </source>
</evidence>
<dbReference type="Gene3D" id="3.30.200.20">
    <property type="entry name" value="Phosphorylase Kinase, domain 1"/>
    <property type="match status" value="1"/>
</dbReference>
<dbReference type="Pfam" id="PF00069">
    <property type="entry name" value="Pkinase"/>
    <property type="match status" value="1"/>
</dbReference>
<dbReference type="InterPro" id="IPR050117">
    <property type="entry name" value="MAPK"/>
</dbReference>
<dbReference type="VEuPathDB" id="VectorBase:SCAU009402"/>
<keyword evidence="4 10" id="KW-0808">Transferase</keyword>
<dbReference type="AlphaFoldDB" id="A0A1I8PME9"/>
<dbReference type="Proteomes" id="UP000095300">
    <property type="component" value="Unassembled WGS sequence"/>
</dbReference>
<gene>
    <name evidence="12" type="primary">106094001</name>
</gene>
<dbReference type="Gene3D" id="1.10.510.10">
    <property type="entry name" value="Transferase(Phosphotransferase) domain 1"/>
    <property type="match status" value="1"/>
</dbReference>
<keyword evidence="10" id="KW-0460">Magnesium</keyword>
<feature type="domain" description="Protein kinase" evidence="11">
    <location>
        <begin position="24"/>
        <end position="324"/>
    </location>
</feature>
<dbReference type="InterPro" id="IPR011009">
    <property type="entry name" value="Kinase-like_dom_sf"/>
</dbReference>
<protein>
    <recommendedName>
        <fullName evidence="10">Stress-activated protein kinase JNK</fullName>
        <ecNumber evidence="10">2.7.11.24</ecNumber>
    </recommendedName>
</protein>
<dbReference type="GO" id="GO:0106310">
    <property type="term" value="F:protein serine kinase activity"/>
    <property type="evidence" value="ECO:0007669"/>
    <property type="project" value="UniProtKB-UniRule"/>
</dbReference>
<dbReference type="CDD" id="cd07850">
    <property type="entry name" value="STKc_JNK"/>
    <property type="match status" value="1"/>
</dbReference>
<evidence type="ECO:0000256" key="2">
    <source>
        <dbReference type="ARBA" id="ARBA00022527"/>
    </source>
</evidence>
<dbReference type="PRINTS" id="PR01772">
    <property type="entry name" value="JNKMAPKINASE"/>
</dbReference>
<keyword evidence="7 10" id="KW-0067">ATP-binding</keyword>
<accession>A0A1I8PME9</accession>
<dbReference type="InterPro" id="IPR000719">
    <property type="entry name" value="Prot_kinase_dom"/>
</dbReference>
<keyword evidence="3 10" id="KW-0597">Phosphoprotein</keyword>
<sequence length="370" mass="42618">MASSNSDFYTVEVGDTNFTVPLRYQNLMPIGTGAQGVVCSALDARTKRDVAIKKLAKPFQNVIHAKRAFRELKLMKVVNHKNIIGLIDVFTPNQSLPEFEEVYLVMELMDANLCAIVNMGLDHDRLSYLIYQMLCGIRHLHSAGIIHRDLKPSNIVVKANCQLKILDFGLARTNCGPKLMMTPYVVTRYYRAPEVILGMRYQENVDIWSVGCIMGELIRGSVLFRGNDHIDQWNKIIEQIGTPPKEFFQDLMPSVRQYVEGLARVEGYPIDRLFPDALFQRNEELYDEEKQMKSDEARDLLARMLTIDPKNRISVEEALRHSYISTWYEEEEANGPKPQTYDHSLDEAEHTMDEWKEMIFAEVMESSTQR</sequence>
<dbReference type="EC" id="2.7.11.24" evidence="10"/>
<comment type="cofactor">
    <cofactor evidence="10">
        <name>Mg(2+)</name>
        <dbReference type="ChEBI" id="CHEBI:18420"/>
    </cofactor>
</comment>
<evidence type="ECO:0000256" key="10">
    <source>
        <dbReference type="RuleBase" id="RU368052"/>
    </source>
</evidence>
<dbReference type="GO" id="GO:0004707">
    <property type="term" value="F:MAP kinase activity"/>
    <property type="evidence" value="ECO:0007669"/>
    <property type="project" value="UniProtKB-UniRule"/>
</dbReference>
<dbReference type="InterPro" id="IPR003527">
    <property type="entry name" value="MAP_kinase_CS"/>
</dbReference>
<dbReference type="PROSITE" id="PS01351">
    <property type="entry name" value="MAPK"/>
    <property type="match status" value="1"/>
</dbReference>
<dbReference type="FunFam" id="3.30.200.20:FF:000210">
    <property type="entry name" value="Mitogen-activated protein kinase"/>
    <property type="match status" value="1"/>
</dbReference>
<comment type="function">
    <text evidence="10">Responds to activation by environmental stress and pro-inflammatory cytokines by phosphorylating a number of transcription factors, and thus regulates transcriptional activity.</text>
</comment>
<comment type="similarity">
    <text evidence="1 10">Belongs to the protein kinase superfamily. CMGC Ser/Thr protein kinase family. MAP kinase subfamily.</text>
</comment>
<dbReference type="SUPFAM" id="SSF56112">
    <property type="entry name" value="Protein kinase-like (PK-like)"/>
    <property type="match status" value="1"/>
</dbReference>
<organism evidence="12 13">
    <name type="scientific">Stomoxys calcitrans</name>
    <name type="common">Stable fly</name>
    <name type="synonym">Conops calcitrans</name>
    <dbReference type="NCBI Taxonomy" id="35570"/>
    <lineage>
        <taxon>Eukaryota</taxon>
        <taxon>Metazoa</taxon>
        <taxon>Ecdysozoa</taxon>
        <taxon>Arthropoda</taxon>
        <taxon>Hexapoda</taxon>
        <taxon>Insecta</taxon>
        <taxon>Pterygota</taxon>
        <taxon>Neoptera</taxon>
        <taxon>Endopterygota</taxon>
        <taxon>Diptera</taxon>
        <taxon>Brachycera</taxon>
        <taxon>Muscomorpha</taxon>
        <taxon>Muscoidea</taxon>
        <taxon>Muscidae</taxon>
        <taxon>Stomoxys</taxon>
    </lineage>
</organism>
<evidence type="ECO:0000256" key="8">
    <source>
        <dbReference type="ARBA" id="ARBA00047592"/>
    </source>
</evidence>
<dbReference type="GO" id="GO:0005737">
    <property type="term" value="C:cytoplasm"/>
    <property type="evidence" value="ECO:0007669"/>
    <property type="project" value="UniProtKB-SubCell"/>
</dbReference>
<dbReference type="EnsemblMetazoa" id="SCAU009402-RA">
    <property type="protein sequence ID" value="SCAU009402-PA"/>
    <property type="gene ID" value="SCAU009402"/>
</dbReference>
<evidence type="ECO:0000313" key="13">
    <source>
        <dbReference type="Proteomes" id="UP000095300"/>
    </source>
</evidence>
<dbReference type="PROSITE" id="PS00108">
    <property type="entry name" value="PROTEIN_KINASE_ST"/>
    <property type="match status" value="1"/>
</dbReference>
<dbReference type="PANTHER" id="PTHR24055">
    <property type="entry name" value="MITOGEN-ACTIVATED PROTEIN KINASE"/>
    <property type="match status" value="1"/>
</dbReference>
<dbReference type="STRING" id="35570.A0A1I8PME9"/>
<comment type="catalytic activity">
    <reaction evidence="8">
        <text>L-threonyl-[protein] + ATP = O-phospho-L-threonyl-[protein] + ADP + H(+)</text>
        <dbReference type="Rhea" id="RHEA:46608"/>
        <dbReference type="Rhea" id="RHEA-COMP:11060"/>
        <dbReference type="Rhea" id="RHEA-COMP:11605"/>
        <dbReference type="ChEBI" id="CHEBI:15378"/>
        <dbReference type="ChEBI" id="CHEBI:30013"/>
        <dbReference type="ChEBI" id="CHEBI:30616"/>
        <dbReference type="ChEBI" id="CHEBI:61977"/>
        <dbReference type="ChEBI" id="CHEBI:456216"/>
        <dbReference type="EC" id="2.7.11.24"/>
    </reaction>
</comment>